<accession>A0A6C0AFH6</accession>
<evidence type="ECO:0000256" key="4">
    <source>
        <dbReference type="ARBA" id="ARBA00022932"/>
    </source>
</evidence>
<dbReference type="GO" id="GO:0003677">
    <property type="term" value="F:DNA binding"/>
    <property type="evidence" value="ECO:0007669"/>
    <property type="project" value="InterPro"/>
</dbReference>
<keyword evidence="4" id="KW-0239">DNA-directed DNA polymerase</keyword>
<evidence type="ECO:0000256" key="1">
    <source>
        <dbReference type="ARBA" id="ARBA00012417"/>
    </source>
</evidence>
<protein>
    <recommendedName>
        <fullName evidence="1">DNA-directed DNA polymerase</fullName>
        <ecNumber evidence="1">2.7.7.7</ecNumber>
    </recommendedName>
</protein>
<dbReference type="Pfam" id="PF00136">
    <property type="entry name" value="DNA_pol_B"/>
    <property type="match status" value="1"/>
</dbReference>
<keyword evidence="3" id="KW-0548">Nucleotidyltransferase</keyword>
<sequence length="127" mass="14864">MSEYQGAVVFPPRPGFYSSFMSIDDDYYLGLYPSILKAYPEYLVYNTVVILKETYKNSNECMICFECKPYVKIQVDSSVQYESICSTCNVNCCNECFEIYIHSDKSKNSFYKCLFCRTIYTIMEEVD</sequence>
<organism evidence="6">
    <name type="scientific">viral metagenome</name>
    <dbReference type="NCBI Taxonomy" id="1070528"/>
    <lineage>
        <taxon>unclassified sequences</taxon>
        <taxon>metagenomes</taxon>
        <taxon>organismal metagenomes</taxon>
    </lineage>
</organism>
<dbReference type="EC" id="2.7.7.7" evidence="1"/>
<feature type="domain" description="DNA-directed DNA polymerase family B multifunctional" evidence="5">
    <location>
        <begin position="3"/>
        <end position="80"/>
    </location>
</feature>
<evidence type="ECO:0000259" key="5">
    <source>
        <dbReference type="Pfam" id="PF00136"/>
    </source>
</evidence>
<evidence type="ECO:0000313" key="6">
    <source>
        <dbReference type="EMBL" id="QHS78213.1"/>
    </source>
</evidence>
<proteinExistence type="predicted"/>
<dbReference type="GO" id="GO:0003887">
    <property type="term" value="F:DNA-directed DNA polymerase activity"/>
    <property type="evidence" value="ECO:0007669"/>
    <property type="project" value="UniProtKB-KW"/>
</dbReference>
<reference evidence="6" key="1">
    <citation type="journal article" date="2020" name="Nature">
        <title>Giant virus diversity and host interactions through global metagenomics.</title>
        <authorList>
            <person name="Schulz F."/>
            <person name="Roux S."/>
            <person name="Paez-Espino D."/>
            <person name="Jungbluth S."/>
            <person name="Walsh D.A."/>
            <person name="Denef V.J."/>
            <person name="McMahon K.D."/>
            <person name="Konstantinidis K.T."/>
            <person name="Eloe-Fadrosh E.A."/>
            <person name="Kyrpides N.C."/>
            <person name="Woyke T."/>
        </authorList>
    </citation>
    <scope>NUCLEOTIDE SEQUENCE</scope>
    <source>
        <strain evidence="6">GVMAG-S-1021933-23</strain>
    </source>
</reference>
<dbReference type="AlphaFoldDB" id="A0A6C0AFH6"/>
<name>A0A6C0AFH6_9ZZZZ</name>
<evidence type="ECO:0000256" key="3">
    <source>
        <dbReference type="ARBA" id="ARBA00022695"/>
    </source>
</evidence>
<dbReference type="InterPro" id="IPR006134">
    <property type="entry name" value="DNA-dir_DNA_pol_B_multi_dom"/>
</dbReference>
<keyword evidence="2" id="KW-0808">Transferase</keyword>
<evidence type="ECO:0000256" key="2">
    <source>
        <dbReference type="ARBA" id="ARBA00022679"/>
    </source>
</evidence>
<dbReference type="EMBL" id="MN740595">
    <property type="protein sequence ID" value="QHS78213.1"/>
    <property type="molecule type" value="Genomic_DNA"/>
</dbReference>
<dbReference type="GO" id="GO:0000166">
    <property type="term" value="F:nucleotide binding"/>
    <property type="evidence" value="ECO:0007669"/>
    <property type="project" value="InterPro"/>
</dbReference>